<keyword evidence="2" id="KW-0472">Membrane</keyword>
<dbReference type="AlphaFoldDB" id="A0A2S1LKZ3"/>
<dbReference type="Proteomes" id="UP000244677">
    <property type="component" value="Chromosome"/>
</dbReference>
<evidence type="ECO:0000256" key="2">
    <source>
        <dbReference type="SAM" id="Phobius"/>
    </source>
</evidence>
<keyword evidence="1" id="KW-0175">Coiled coil</keyword>
<keyword evidence="3" id="KW-0732">Signal</keyword>
<protein>
    <recommendedName>
        <fullName evidence="6">DUF4381 domain-containing protein</fullName>
    </recommendedName>
</protein>
<feature type="transmembrane region" description="Helical" evidence="2">
    <location>
        <begin position="148"/>
        <end position="169"/>
    </location>
</feature>
<organism evidence="4 5">
    <name type="scientific">Flavobacterium kingsejongi</name>
    <dbReference type="NCBI Taxonomy" id="1678728"/>
    <lineage>
        <taxon>Bacteria</taxon>
        <taxon>Pseudomonadati</taxon>
        <taxon>Bacteroidota</taxon>
        <taxon>Flavobacteriia</taxon>
        <taxon>Flavobacteriales</taxon>
        <taxon>Flavobacteriaceae</taxon>
        <taxon>Flavobacterium</taxon>
    </lineage>
</organism>
<feature type="signal peptide" evidence="3">
    <location>
        <begin position="1"/>
        <end position="23"/>
    </location>
</feature>
<evidence type="ECO:0008006" key="6">
    <source>
        <dbReference type="Google" id="ProtNLM"/>
    </source>
</evidence>
<evidence type="ECO:0000256" key="3">
    <source>
        <dbReference type="SAM" id="SignalP"/>
    </source>
</evidence>
<dbReference type="RefSeq" id="WP_108736084.1">
    <property type="nucleotide sequence ID" value="NZ_CP020919.1"/>
</dbReference>
<gene>
    <name evidence="4" type="ORF">FK004_03945</name>
</gene>
<reference evidence="4 5" key="1">
    <citation type="submission" date="2017-04" db="EMBL/GenBank/DDBJ databases">
        <title>Complete genome sequence of Flavobacterium kingsejong AJ004.</title>
        <authorList>
            <person name="Lee P.C."/>
        </authorList>
    </citation>
    <scope>NUCLEOTIDE SEQUENCE [LARGE SCALE GENOMIC DNA]</scope>
    <source>
        <strain evidence="4 5">AJ004</strain>
    </source>
</reference>
<accession>A0A2S1LKZ3</accession>
<name>A0A2S1LKZ3_9FLAO</name>
<proteinExistence type="predicted"/>
<keyword evidence="2" id="KW-1133">Transmembrane helix</keyword>
<feature type="chain" id="PRO_5015503074" description="DUF4381 domain-containing protein" evidence="3">
    <location>
        <begin position="24"/>
        <end position="540"/>
    </location>
</feature>
<evidence type="ECO:0000256" key="1">
    <source>
        <dbReference type="SAM" id="Coils"/>
    </source>
</evidence>
<dbReference type="EMBL" id="CP020919">
    <property type="protein sequence ID" value="AWG24443.1"/>
    <property type="molecule type" value="Genomic_DNA"/>
</dbReference>
<feature type="coiled-coil region" evidence="1">
    <location>
        <begin position="305"/>
        <end position="334"/>
    </location>
</feature>
<dbReference type="KEGG" id="fki:FK004_03945"/>
<dbReference type="OrthoDB" id="9807384at2"/>
<sequence length="540" mass="61288">MTKSKFYIIVFLLVSAISFGQHTIETKIDSTKIRIGAQVNLTLKTTVDSKAKVQFPEAKNFGALEVLESYPVDTVKNDAQYELVKRYGLTQFDSGRYVVPKLQVLINNKPFFTDSLLVEVTNIKVDTLKQKMYDIKPIIEVKAPPAAIWWYILALLILGAIGYGIFLLLKKRKEKKEAEIFKTPIEKATTLLTSLESKELWQHGEVKTYYSELTDIARNYIEEAIEIPAMESTTSELIVALRAAAVKKKMTLTQETLESLEKVLKQADLVKFAKSKPIDFEIADDSNRIGKVIVTLDKSIPKPTEEELLQDVRNEELRLKKEKEKQRKRTIRLAVLGSVVAIAAVFGYFVATKGFTSVKDTLLMNSSKSLLESQWIKSEYGIPSVIVATPKVLKRIDNKILPKETFATIKEMQQFAYGTLMDKFSITVFTASYKQEGEINLNTTLEGNLKLWEKQGAQNILVKQEEYKTPEGIEGLKAYGTMSVLNPETKKSHRAFYELLLFKQDKGLQQITVIHEEGDNYADQITKRILNSVEFKKVNP</sequence>
<evidence type="ECO:0000313" key="4">
    <source>
        <dbReference type="EMBL" id="AWG24443.1"/>
    </source>
</evidence>
<keyword evidence="2" id="KW-0812">Transmembrane</keyword>
<evidence type="ECO:0000313" key="5">
    <source>
        <dbReference type="Proteomes" id="UP000244677"/>
    </source>
</evidence>
<feature type="transmembrane region" description="Helical" evidence="2">
    <location>
        <begin position="330"/>
        <end position="351"/>
    </location>
</feature>
<keyword evidence="5" id="KW-1185">Reference proteome</keyword>